<dbReference type="Proteomes" id="UP001321305">
    <property type="component" value="Chromosome"/>
</dbReference>
<keyword evidence="3" id="KW-1185">Reference proteome</keyword>
<feature type="transmembrane region" description="Helical" evidence="1">
    <location>
        <begin position="92"/>
        <end position="109"/>
    </location>
</feature>
<protein>
    <submittedName>
        <fullName evidence="2">Uncharacterized protein</fullName>
    </submittedName>
</protein>
<keyword evidence="1" id="KW-0812">Transmembrane</keyword>
<evidence type="ECO:0000256" key="1">
    <source>
        <dbReference type="SAM" id="Phobius"/>
    </source>
</evidence>
<keyword evidence="1" id="KW-0472">Membrane</keyword>
<dbReference type="EMBL" id="CP144143">
    <property type="protein sequence ID" value="WWC83342.1"/>
    <property type="molecule type" value="Genomic_DNA"/>
</dbReference>
<proteinExistence type="predicted"/>
<keyword evidence="1" id="KW-1133">Transmembrane helix</keyword>
<evidence type="ECO:0000313" key="3">
    <source>
        <dbReference type="Proteomes" id="UP001321305"/>
    </source>
</evidence>
<organism evidence="2 3">
    <name type="scientific">Mycovorax composti</name>
    <dbReference type="NCBI Taxonomy" id="2962693"/>
    <lineage>
        <taxon>Bacteria</taxon>
        <taxon>Pseudomonadati</taxon>
        <taxon>Bacteroidota</taxon>
        <taxon>Chitinophagia</taxon>
        <taxon>Chitinophagales</taxon>
        <taxon>Chitinophagaceae</taxon>
        <taxon>Mycovorax</taxon>
    </lineage>
</organism>
<reference evidence="3" key="1">
    <citation type="submission" date="2024-01" db="EMBL/GenBank/DDBJ databases">
        <title>Mycovorax composti gen. nov. sp. nov., a member of the family Chitinophagaceae isolated from button mushroom compost.</title>
        <authorList>
            <person name="Thai M."/>
            <person name="Bell T.L."/>
            <person name="Kertesz M.A."/>
        </authorList>
    </citation>
    <scope>NUCLEOTIDE SEQUENCE [LARGE SCALE GENOMIC DNA]</scope>
    <source>
        <strain evidence="3">C216</strain>
    </source>
</reference>
<name>A0ABZ2EJ71_9BACT</name>
<gene>
    <name evidence="2" type="ORF">PIECOFPK_01054</name>
</gene>
<evidence type="ECO:0000313" key="2">
    <source>
        <dbReference type="EMBL" id="WWC83342.1"/>
    </source>
</evidence>
<accession>A0ABZ2EJ71</accession>
<sequence>MEERDNIPSILMKVKNPQLSEPPYRVPTHYFENLEKTLLDKIKEEEIENELKTYPLLKSVSRAMPYAVPDGYFGKIKGQPDRRTTVIRLRRWWVAAAVITAFMIITAVFKFSRKHNELVAASSSDAAIQYVSVDELTSFIDADIDNMLNSEDISEGNTLFKNISNQELLNFLNETSTYDGILN</sequence>